<dbReference type="AlphaFoldDB" id="A0A176RUM8"/>
<sequence>MLGETPPDYLGHAFTYGGGDPAVSGTMRKGQENGG</sequence>
<reference evidence="2 3" key="1">
    <citation type="submission" date="2016-05" db="EMBL/GenBank/DDBJ databases">
        <title>Single-cell genome of chain-forming Candidatus Thiomargarita nelsonii and comparison to other large sulfur-oxidizing bacteria.</title>
        <authorList>
            <person name="Winkel M."/>
            <person name="Salman V."/>
            <person name="Woyke T."/>
            <person name="Schulz-Vogt H."/>
            <person name="Richter M."/>
            <person name="Flood B."/>
            <person name="Bailey J."/>
            <person name="Amann R."/>
            <person name="Mussmann M."/>
        </authorList>
    </citation>
    <scope>NUCLEOTIDE SEQUENCE [LARGE SCALE GENOMIC DNA]</scope>
    <source>
        <strain evidence="2 3">THI036</strain>
    </source>
</reference>
<evidence type="ECO:0000313" key="2">
    <source>
        <dbReference type="EMBL" id="OAD19438.1"/>
    </source>
</evidence>
<gene>
    <name evidence="2" type="ORF">THIOM_004927</name>
</gene>
<evidence type="ECO:0000313" key="3">
    <source>
        <dbReference type="Proteomes" id="UP000076962"/>
    </source>
</evidence>
<protein>
    <submittedName>
        <fullName evidence="2">Uncharacterized protein</fullName>
    </submittedName>
</protein>
<evidence type="ECO:0000256" key="1">
    <source>
        <dbReference type="SAM" id="MobiDB-lite"/>
    </source>
</evidence>
<keyword evidence="3" id="KW-1185">Reference proteome</keyword>
<feature type="region of interest" description="Disordered" evidence="1">
    <location>
        <begin position="1"/>
        <end position="35"/>
    </location>
</feature>
<comment type="caution">
    <text evidence="2">The sequence shown here is derived from an EMBL/GenBank/DDBJ whole genome shotgun (WGS) entry which is preliminary data.</text>
</comment>
<name>A0A176RUM8_9GAMM</name>
<dbReference type="Proteomes" id="UP000076962">
    <property type="component" value="Unassembled WGS sequence"/>
</dbReference>
<organism evidence="2 3">
    <name type="scientific">Candidatus Thiomargarita nelsonii</name>
    <dbReference type="NCBI Taxonomy" id="1003181"/>
    <lineage>
        <taxon>Bacteria</taxon>
        <taxon>Pseudomonadati</taxon>
        <taxon>Pseudomonadota</taxon>
        <taxon>Gammaproteobacteria</taxon>
        <taxon>Thiotrichales</taxon>
        <taxon>Thiotrichaceae</taxon>
        <taxon>Thiomargarita</taxon>
    </lineage>
</organism>
<dbReference type="EMBL" id="LUTY01002801">
    <property type="protein sequence ID" value="OAD19438.1"/>
    <property type="molecule type" value="Genomic_DNA"/>
</dbReference>
<accession>A0A176RUM8</accession>
<proteinExistence type="predicted"/>